<keyword evidence="1" id="KW-0812">Transmembrane</keyword>
<proteinExistence type="predicted"/>
<evidence type="ECO:0000256" key="1">
    <source>
        <dbReference type="SAM" id="Phobius"/>
    </source>
</evidence>
<evidence type="ECO:0008006" key="4">
    <source>
        <dbReference type="Google" id="ProtNLM"/>
    </source>
</evidence>
<comment type="caution">
    <text evidence="2">The sequence shown here is derived from an EMBL/GenBank/DDBJ whole genome shotgun (WGS) entry which is preliminary data.</text>
</comment>
<evidence type="ECO:0000313" key="3">
    <source>
        <dbReference type="Proteomes" id="UP000051804"/>
    </source>
</evidence>
<dbReference type="Proteomes" id="UP000051804">
    <property type="component" value="Unassembled WGS sequence"/>
</dbReference>
<name>A0A0R1JIM9_9LACO</name>
<feature type="transmembrane region" description="Helical" evidence="1">
    <location>
        <begin position="81"/>
        <end position="101"/>
    </location>
</feature>
<dbReference type="OrthoDB" id="2329963at2"/>
<feature type="transmembrane region" description="Helical" evidence="1">
    <location>
        <begin position="40"/>
        <end position="60"/>
    </location>
</feature>
<sequence>MVTLAFFIGLTYFAYADWRLRSVPAWPFTSWCLLIAGLDYLTLHPGWWPVVWTVAFVLFARVTRGLGSADVWLLGVIATRYALLPALWLVLLACGTTFLHAFVRPSATYPFLAHLAFASAVVILI</sequence>
<keyword evidence="1" id="KW-1133">Transmembrane helix</keyword>
<accession>A0A0R1JIM9</accession>
<dbReference type="AlphaFoldDB" id="A0A0R1JIM9"/>
<keyword evidence="1" id="KW-0472">Membrane</keyword>
<dbReference type="RefSeq" id="WP_054722385.1">
    <property type="nucleotide sequence ID" value="NZ_AZDJ01000030.1"/>
</dbReference>
<organism evidence="2 3">
    <name type="scientific">Lacticaseibacillus nasuensis JCM 17158</name>
    <dbReference type="NCBI Taxonomy" id="1291734"/>
    <lineage>
        <taxon>Bacteria</taxon>
        <taxon>Bacillati</taxon>
        <taxon>Bacillota</taxon>
        <taxon>Bacilli</taxon>
        <taxon>Lactobacillales</taxon>
        <taxon>Lactobacillaceae</taxon>
        <taxon>Lacticaseibacillus</taxon>
    </lineage>
</organism>
<reference evidence="2 3" key="1">
    <citation type="journal article" date="2015" name="Genome Announc.">
        <title>Expanding the biotechnology potential of lactobacilli through comparative genomics of 213 strains and associated genera.</title>
        <authorList>
            <person name="Sun Z."/>
            <person name="Harris H.M."/>
            <person name="McCann A."/>
            <person name="Guo C."/>
            <person name="Argimon S."/>
            <person name="Zhang W."/>
            <person name="Yang X."/>
            <person name="Jeffery I.B."/>
            <person name="Cooney J.C."/>
            <person name="Kagawa T.F."/>
            <person name="Liu W."/>
            <person name="Song Y."/>
            <person name="Salvetti E."/>
            <person name="Wrobel A."/>
            <person name="Rasinkangas P."/>
            <person name="Parkhill J."/>
            <person name="Rea M.C."/>
            <person name="O'Sullivan O."/>
            <person name="Ritari J."/>
            <person name="Douillard F.P."/>
            <person name="Paul Ross R."/>
            <person name="Yang R."/>
            <person name="Briner A.E."/>
            <person name="Felis G.E."/>
            <person name="de Vos W.M."/>
            <person name="Barrangou R."/>
            <person name="Klaenhammer T.R."/>
            <person name="Caufield P.W."/>
            <person name="Cui Y."/>
            <person name="Zhang H."/>
            <person name="O'Toole P.W."/>
        </authorList>
    </citation>
    <scope>NUCLEOTIDE SEQUENCE [LARGE SCALE GENOMIC DNA]</scope>
    <source>
        <strain evidence="2 3">JCM 17158</strain>
    </source>
</reference>
<dbReference type="EMBL" id="AZDJ01000030">
    <property type="protein sequence ID" value="KRK71173.1"/>
    <property type="molecule type" value="Genomic_DNA"/>
</dbReference>
<gene>
    <name evidence="2" type="ORF">FD02_GL000360</name>
</gene>
<dbReference type="PATRIC" id="fig|1291734.4.peg.374"/>
<feature type="transmembrane region" description="Helical" evidence="1">
    <location>
        <begin position="107"/>
        <end position="124"/>
    </location>
</feature>
<keyword evidence="3" id="KW-1185">Reference proteome</keyword>
<evidence type="ECO:0000313" key="2">
    <source>
        <dbReference type="EMBL" id="KRK71173.1"/>
    </source>
</evidence>
<protein>
    <recommendedName>
        <fullName evidence="4">Prepilin type IV endopeptidase peptidase domain-containing protein</fullName>
    </recommendedName>
</protein>